<dbReference type="EMBL" id="CAEQ01002783">
    <property type="protein sequence ID" value="CCD17627.1"/>
    <property type="molecule type" value="Genomic_DNA"/>
</dbReference>
<reference evidence="2 3" key="2">
    <citation type="journal article" date="2012" name="Proc. Natl. Acad. Sci. U.S.A.">
        <title>Antigenic diversity is generated by distinct evolutionary mechanisms in African trypanosome species.</title>
        <authorList>
            <person name="Jackson A.P."/>
            <person name="Berry A."/>
            <person name="Aslett M."/>
            <person name="Allison H.C."/>
            <person name="Burton P."/>
            <person name="Vavrova-Anderson J."/>
            <person name="Brown R."/>
            <person name="Browne H."/>
            <person name="Corton N."/>
            <person name="Hauser H."/>
            <person name="Gamble J."/>
            <person name="Gilderthorp R."/>
            <person name="Marcello L."/>
            <person name="McQuillan J."/>
            <person name="Otto T.D."/>
            <person name="Quail M.A."/>
            <person name="Sanders M.J."/>
            <person name="van Tonder A."/>
            <person name="Ginger M.L."/>
            <person name="Field M.C."/>
            <person name="Barry J.D."/>
            <person name="Hertz-Fowler C."/>
            <person name="Berriman M."/>
        </authorList>
    </citation>
    <scope>NUCLEOTIDE SEQUENCE [LARGE SCALE GENOMIC DNA]</scope>
    <source>
        <strain evidence="2 3">IL3000</strain>
    </source>
</reference>
<accession>F9WJW9</accession>
<feature type="region of interest" description="Disordered" evidence="1">
    <location>
        <begin position="102"/>
        <end position="132"/>
    </location>
</feature>
<keyword evidence="3" id="KW-1185">Reference proteome</keyword>
<organism evidence="2 3">
    <name type="scientific">Trypanosoma congolense (strain IL3000)</name>
    <dbReference type="NCBI Taxonomy" id="1068625"/>
    <lineage>
        <taxon>Eukaryota</taxon>
        <taxon>Discoba</taxon>
        <taxon>Euglenozoa</taxon>
        <taxon>Kinetoplastea</taxon>
        <taxon>Metakinetoplastina</taxon>
        <taxon>Trypanosomatida</taxon>
        <taxon>Trypanosomatidae</taxon>
        <taxon>Trypanosoma</taxon>
        <taxon>Nannomonas</taxon>
    </lineage>
</organism>
<protein>
    <submittedName>
        <fullName evidence="2">WGS project CAEQ00000000 data, annotated contig 962</fullName>
    </submittedName>
</protein>
<sequence>MAAEKAREWKGDIVFLIPGWSRAVYPKYCGSPHSGSGEWHRPATPRNASSPATDPGPSGPSHAGTNHHATTCFPVGQLGRHLLEHTLSGFLMVRIFGRGSPGNRRDCPEAWPNGEPESHTLPTETRPAARQPTCHTLPGARLLLASMRSRPSAASVGEGAAHMDSSRSLEEWRSVHLRGTAKTEAGPSIRPSPAGLGVAAPRARRFPSLPSPPASGRCASPTARYERSSFRAGAYAAGGHCGGPPGGGRGHIALLRTLHQVCQGPPAHRRLNRGVHGLEKVVQVQTAWVPTELQEHHPEIAWHGPKKETLPRDGEWRLRWRVVHRRWLQ</sequence>
<gene>
    <name evidence="2" type="ORF">TCIL3000_0_24330</name>
</gene>
<proteinExistence type="predicted"/>
<comment type="caution">
    <text evidence="2">The sequence shown here is derived from an EMBL/GenBank/DDBJ whole genome shotgun (WGS) entry which is preliminary data.</text>
</comment>
<evidence type="ECO:0000313" key="2">
    <source>
        <dbReference type="EMBL" id="CCD17627.1"/>
    </source>
</evidence>
<feature type="region of interest" description="Disordered" evidence="1">
    <location>
        <begin position="34"/>
        <end position="68"/>
    </location>
</feature>
<dbReference type="AlphaFoldDB" id="F9WJW9"/>
<dbReference type="VEuPathDB" id="TriTrypDB:TcIL3000_0_24330"/>
<reference evidence="3" key="1">
    <citation type="submission" date="2011-07" db="EMBL/GenBank/DDBJ databases">
        <title>Divergent evolution of antigenic variation in African trypanosomes.</title>
        <authorList>
            <person name="Jackson A.P."/>
            <person name="Berry A."/>
            <person name="Allison H.C."/>
            <person name="Burton P."/>
            <person name="Anderson J."/>
            <person name="Aslett M."/>
            <person name="Brown R."/>
            <person name="Corton N."/>
            <person name="Harris D."/>
            <person name="Hauser H."/>
            <person name="Gamble J."/>
            <person name="Gilderthorp R."/>
            <person name="McQuillan J."/>
            <person name="Quail M.A."/>
            <person name="Sanders M."/>
            <person name="Van Tonder A."/>
            <person name="Ginger M.L."/>
            <person name="Donelson J.E."/>
            <person name="Field M.C."/>
            <person name="Barry J.D."/>
            <person name="Berriman M."/>
            <person name="Hertz-Fowler C."/>
        </authorList>
    </citation>
    <scope>NUCLEOTIDE SEQUENCE [LARGE SCALE GENOMIC DNA]</scope>
    <source>
        <strain evidence="3">IL3000</strain>
    </source>
</reference>
<evidence type="ECO:0000313" key="3">
    <source>
        <dbReference type="Proteomes" id="UP000000702"/>
    </source>
</evidence>
<dbReference type="Proteomes" id="UP000000702">
    <property type="component" value="Unassembled WGS sequence"/>
</dbReference>
<name>F9WJW9_TRYCI</name>
<evidence type="ECO:0000256" key="1">
    <source>
        <dbReference type="SAM" id="MobiDB-lite"/>
    </source>
</evidence>